<dbReference type="Proteomes" id="UP000701801">
    <property type="component" value="Unassembled WGS sequence"/>
</dbReference>
<dbReference type="EMBL" id="CAJVRM010000015">
    <property type="protein sequence ID" value="CAG8971226.1"/>
    <property type="molecule type" value="Genomic_DNA"/>
</dbReference>
<keyword evidence="3" id="KW-1185">Reference proteome</keyword>
<accession>A0A9N9LGM1</accession>
<evidence type="ECO:0000313" key="3">
    <source>
        <dbReference type="Proteomes" id="UP000701801"/>
    </source>
</evidence>
<reference evidence="2" key="1">
    <citation type="submission" date="2021-07" db="EMBL/GenBank/DDBJ databases">
        <authorList>
            <person name="Durling M."/>
        </authorList>
    </citation>
    <scope>NUCLEOTIDE SEQUENCE</scope>
</reference>
<gene>
    <name evidence="2" type="ORF">HYALB_00001390</name>
</gene>
<evidence type="ECO:0000256" key="1">
    <source>
        <dbReference type="SAM" id="MobiDB-lite"/>
    </source>
</evidence>
<organism evidence="2 3">
    <name type="scientific">Hymenoscyphus albidus</name>
    <dbReference type="NCBI Taxonomy" id="595503"/>
    <lineage>
        <taxon>Eukaryota</taxon>
        <taxon>Fungi</taxon>
        <taxon>Dikarya</taxon>
        <taxon>Ascomycota</taxon>
        <taxon>Pezizomycotina</taxon>
        <taxon>Leotiomycetes</taxon>
        <taxon>Helotiales</taxon>
        <taxon>Helotiaceae</taxon>
        <taxon>Hymenoscyphus</taxon>
    </lineage>
</organism>
<name>A0A9N9LGM1_9HELO</name>
<proteinExistence type="predicted"/>
<comment type="caution">
    <text evidence="2">The sequence shown here is derived from an EMBL/GenBank/DDBJ whole genome shotgun (WGS) entry which is preliminary data.</text>
</comment>
<protein>
    <submittedName>
        <fullName evidence="2">Uncharacterized protein</fullName>
    </submittedName>
</protein>
<dbReference type="OrthoDB" id="5204927at2759"/>
<dbReference type="AlphaFoldDB" id="A0A9N9LGM1"/>
<sequence>MTYPPREPRGTTAKRRVKQGEPFDPEDLCRRLEIHLAEQRFKAEKRREARAAKAAATEANGIYHHIPKVAATAFQRTATPDVLRQVHKLAEPVLKTQLSIHNEEPGLSALKKTQARDQVAIEKECVRTRNQFQWTHDMEEAVVLDIDRDLYKPPQRTFQPETSHLRILRNSNVIQRFSTSDMLSDDEQLVHGAAKPRSKPLFEANDRHDWAQRDDVENGHTKREWVTPFLRKKDSSWMMMVRGEKSIGHKNGVLTNIGNLGSPTDASKGGKGRFLARFKRHPS</sequence>
<feature type="region of interest" description="Disordered" evidence="1">
    <location>
        <begin position="1"/>
        <end position="24"/>
    </location>
</feature>
<evidence type="ECO:0000313" key="2">
    <source>
        <dbReference type="EMBL" id="CAG8971226.1"/>
    </source>
</evidence>